<feature type="region of interest" description="Disordered" evidence="2">
    <location>
        <begin position="715"/>
        <end position="752"/>
    </location>
</feature>
<dbReference type="InterPro" id="IPR021109">
    <property type="entry name" value="Peptidase_aspartic_dom_sf"/>
</dbReference>
<keyword evidence="3" id="KW-0812">Transmembrane</keyword>
<feature type="region of interest" description="Disordered" evidence="2">
    <location>
        <begin position="468"/>
        <end position="574"/>
    </location>
</feature>
<proteinExistence type="inferred from homology"/>
<accession>A0A0C9VJ87</accession>
<sequence>MADMALRLGRDDEDGAVLNMTLSGNPVWSAVYSITVQVGQSNQTISLSVDTGSSDLWIATKDCSTSECSNSHATLYDPSNAVQSGQTGNLFYLQGNAQGPIVWDSIAIGPYNLPHQALVAAHSVTDEILSPNFVGLLGLALPPISAIADLIPPTLSDAPDGATVQQNIYGSTPIDTAPARHFIGITLERQESFVVPSLLTIGKHPADSIPNFNRSKIGFLNLVSSEDGDTYWRVPIGSITAWVDGQPRPIALNQPSVVPSSFSPVAILDTGGSPILTTRNIANAIYGAFDVSPAADGNYYLPCTTPMNLTIGLGNLPPIPIHPLDLTSLPLTLTAGANTSTCMGLIQAYDNLGTLSDMILGVTFMRNVYTVLSSEPVGANSSIINPQLGLFPLTNATQAMDDFHRVRVLGQTVNPGSSNLSPISASGGKKISVGLIVLFAILGFFGLCGALFGLRWCCLRKKFNNEDDEGTYYGDGKPEPSKDETELQEGPFLASFEKDRSRQPSISHSTRGSDHTRVDEDGIPKLDRSSSRSGSWRNKVTPNPEEGETDYFDSQDNTMTRHGHTPSSSSVTGLTTFGPVDASDHSPRIRDSAWDRSLALGVTSFENAPGTAGIGSRTSITSLGPTIRYVPRPRPVRDGSSGSQPTNRPWTTVEVGSRVDADLTSLVLDGLVPGPSLQVEDMVRGRSLSLADDSWMAAEISHDVSPAAGVVEKPLPAISSGGHVRTRSEGQLFLGHHTQPSGGVEPPLPEQA</sequence>
<dbReference type="PROSITE" id="PS51767">
    <property type="entry name" value="PEPTIDASE_A1"/>
    <property type="match status" value="1"/>
</dbReference>
<dbReference type="AlphaFoldDB" id="A0A0C9VJ87"/>
<evidence type="ECO:0000313" key="6">
    <source>
        <dbReference type="Proteomes" id="UP000054279"/>
    </source>
</evidence>
<dbReference type="Proteomes" id="UP000054279">
    <property type="component" value="Unassembled WGS sequence"/>
</dbReference>
<feature type="region of interest" description="Disordered" evidence="2">
    <location>
        <begin position="630"/>
        <end position="650"/>
    </location>
</feature>
<gene>
    <name evidence="5" type="ORF">M422DRAFT_260037</name>
</gene>
<feature type="compositionally biased region" description="Polar residues" evidence="2">
    <location>
        <begin position="640"/>
        <end position="650"/>
    </location>
</feature>
<dbReference type="PRINTS" id="PR00792">
    <property type="entry name" value="PEPSIN"/>
</dbReference>
<keyword evidence="3" id="KW-0472">Membrane</keyword>
<dbReference type="CDD" id="cd05471">
    <property type="entry name" value="pepsin_like"/>
    <property type="match status" value="1"/>
</dbReference>
<name>A0A0C9VJ87_SPHS4</name>
<dbReference type="InterPro" id="IPR034164">
    <property type="entry name" value="Pepsin-like_dom"/>
</dbReference>
<feature type="compositionally biased region" description="Polar residues" evidence="2">
    <location>
        <begin position="554"/>
        <end position="574"/>
    </location>
</feature>
<reference evidence="5 6" key="1">
    <citation type="submission" date="2014-06" db="EMBL/GenBank/DDBJ databases">
        <title>Evolutionary Origins and Diversification of the Mycorrhizal Mutualists.</title>
        <authorList>
            <consortium name="DOE Joint Genome Institute"/>
            <consortium name="Mycorrhizal Genomics Consortium"/>
            <person name="Kohler A."/>
            <person name="Kuo A."/>
            <person name="Nagy L.G."/>
            <person name="Floudas D."/>
            <person name="Copeland A."/>
            <person name="Barry K.W."/>
            <person name="Cichocki N."/>
            <person name="Veneault-Fourrey C."/>
            <person name="LaButti K."/>
            <person name="Lindquist E.A."/>
            <person name="Lipzen A."/>
            <person name="Lundell T."/>
            <person name="Morin E."/>
            <person name="Murat C."/>
            <person name="Riley R."/>
            <person name="Ohm R."/>
            <person name="Sun H."/>
            <person name="Tunlid A."/>
            <person name="Henrissat B."/>
            <person name="Grigoriev I.V."/>
            <person name="Hibbett D.S."/>
            <person name="Martin F."/>
        </authorList>
    </citation>
    <scope>NUCLEOTIDE SEQUENCE [LARGE SCALE GENOMIC DNA]</scope>
    <source>
        <strain evidence="5 6">SS14</strain>
    </source>
</reference>
<keyword evidence="6" id="KW-1185">Reference proteome</keyword>
<feature type="transmembrane region" description="Helical" evidence="3">
    <location>
        <begin position="431"/>
        <end position="454"/>
    </location>
</feature>
<evidence type="ECO:0000256" key="1">
    <source>
        <dbReference type="ARBA" id="ARBA00007447"/>
    </source>
</evidence>
<feature type="compositionally biased region" description="Basic and acidic residues" evidence="2">
    <location>
        <begin position="476"/>
        <end position="485"/>
    </location>
</feature>
<dbReference type="InterPro" id="IPR001461">
    <property type="entry name" value="Aspartic_peptidase_A1"/>
</dbReference>
<comment type="similarity">
    <text evidence="1">Belongs to the peptidase A1 family.</text>
</comment>
<dbReference type="GO" id="GO:0006508">
    <property type="term" value="P:proteolysis"/>
    <property type="evidence" value="ECO:0007669"/>
    <property type="project" value="InterPro"/>
</dbReference>
<keyword evidence="3" id="KW-1133">Transmembrane helix</keyword>
<feature type="compositionally biased region" description="Basic and acidic residues" evidence="2">
    <location>
        <begin position="511"/>
        <end position="530"/>
    </location>
</feature>
<dbReference type="PANTHER" id="PTHR47966:SF51">
    <property type="entry name" value="BETA-SITE APP-CLEAVING ENZYME, ISOFORM A-RELATED"/>
    <property type="match status" value="1"/>
</dbReference>
<dbReference type="GO" id="GO:0004190">
    <property type="term" value="F:aspartic-type endopeptidase activity"/>
    <property type="evidence" value="ECO:0007669"/>
    <property type="project" value="InterPro"/>
</dbReference>
<evidence type="ECO:0000313" key="5">
    <source>
        <dbReference type="EMBL" id="KIJ37376.1"/>
    </source>
</evidence>
<dbReference type="HOGENOM" id="CLU_014988_0_0_1"/>
<dbReference type="PANTHER" id="PTHR47966">
    <property type="entry name" value="BETA-SITE APP-CLEAVING ENZYME, ISOFORM A-RELATED"/>
    <property type="match status" value="1"/>
</dbReference>
<dbReference type="Pfam" id="PF00026">
    <property type="entry name" value="Asp"/>
    <property type="match status" value="2"/>
</dbReference>
<feature type="domain" description="Peptidase A1" evidence="4">
    <location>
        <begin position="32"/>
        <end position="391"/>
    </location>
</feature>
<dbReference type="OrthoDB" id="2747330at2759"/>
<dbReference type="SUPFAM" id="SSF50630">
    <property type="entry name" value="Acid proteases"/>
    <property type="match status" value="1"/>
</dbReference>
<organism evidence="5 6">
    <name type="scientific">Sphaerobolus stellatus (strain SS14)</name>
    <dbReference type="NCBI Taxonomy" id="990650"/>
    <lineage>
        <taxon>Eukaryota</taxon>
        <taxon>Fungi</taxon>
        <taxon>Dikarya</taxon>
        <taxon>Basidiomycota</taxon>
        <taxon>Agaricomycotina</taxon>
        <taxon>Agaricomycetes</taxon>
        <taxon>Phallomycetidae</taxon>
        <taxon>Geastrales</taxon>
        <taxon>Sphaerobolaceae</taxon>
        <taxon>Sphaerobolus</taxon>
    </lineage>
</organism>
<dbReference type="EMBL" id="KN837169">
    <property type="protein sequence ID" value="KIJ37376.1"/>
    <property type="molecule type" value="Genomic_DNA"/>
</dbReference>
<evidence type="ECO:0000256" key="3">
    <source>
        <dbReference type="SAM" id="Phobius"/>
    </source>
</evidence>
<dbReference type="InterPro" id="IPR033121">
    <property type="entry name" value="PEPTIDASE_A1"/>
</dbReference>
<feature type="compositionally biased region" description="Polar residues" evidence="2">
    <location>
        <begin position="531"/>
        <end position="541"/>
    </location>
</feature>
<protein>
    <recommendedName>
        <fullName evidence="4">Peptidase A1 domain-containing protein</fullName>
    </recommendedName>
</protein>
<dbReference type="Gene3D" id="2.40.70.10">
    <property type="entry name" value="Acid Proteases"/>
    <property type="match status" value="2"/>
</dbReference>
<evidence type="ECO:0000256" key="2">
    <source>
        <dbReference type="SAM" id="MobiDB-lite"/>
    </source>
</evidence>
<evidence type="ECO:0000259" key="4">
    <source>
        <dbReference type="PROSITE" id="PS51767"/>
    </source>
</evidence>